<feature type="signal peptide" evidence="1">
    <location>
        <begin position="1"/>
        <end position="22"/>
    </location>
</feature>
<name>A0ABR1NTP1_DIAER</name>
<protein>
    <submittedName>
        <fullName evidence="2">Uncharacterized protein</fullName>
    </submittedName>
</protein>
<reference evidence="2 3" key="1">
    <citation type="submission" date="2024-02" db="EMBL/GenBank/DDBJ databases">
        <title>De novo assembly and annotation of 12 fungi associated with fruit tree decline syndrome in Ontario, Canada.</title>
        <authorList>
            <person name="Sulman M."/>
            <person name="Ellouze W."/>
            <person name="Ilyukhin E."/>
        </authorList>
    </citation>
    <scope>NUCLEOTIDE SEQUENCE [LARGE SCALE GENOMIC DNA]</scope>
    <source>
        <strain evidence="2 3">M169</strain>
    </source>
</reference>
<keyword evidence="1" id="KW-0732">Signal</keyword>
<evidence type="ECO:0000313" key="3">
    <source>
        <dbReference type="Proteomes" id="UP001430848"/>
    </source>
</evidence>
<keyword evidence="3" id="KW-1185">Reference proteome</keyword>
<evidence type="ECO:0000313" key="2">
    <source>
        <dbReference type="EMBL" id="KAK7714919.1"/>
    </source>
</evidence>
<gene>
    <name evidence="2" type="ORF">SLS63_011514</name>
</gene>
<sequence>MNASMKFLSIGGLSLLVGTVLGSPSPVVAQGIERRNGEGTSGNCNQVYDEKVCWCGGAISGRNNVWDGFVDACGDAAGKTLEGKGEHYWERIIGPARKIDYYVRNLCDEPVTIDEDDCRGKFEGLINWCEWTWDSHKGGYWDHECLSWVYDTNSR</sequence>
<accession>A0ABR1NTP1</accession>
<organism evidence="2 3">
    <name type="scientific">Diaporthe eres</name>
    <name type="common">Phomopsis oblonga</name>
    <dbReference type="NCBI Taxonomy" id="83184"/>
    <lineage>
        <taxon>Eukaryota</taxon>
        <taxon>Fungi</taxon>
        <taxon>Dikarya</taxon>
        <taxon>Ascomycota</taxon>
        <taxon>Pezizomycotina</taxon>
        <taxon>Sordariomycetes</taxon>
        <taxon>Sordariomycetidae</taxon>
        <taxon>Diaporthales</taxon>
        <taxon>Diaporthaceae</taxon>
        <taxon>Diaporthe</taxon>
        <taxon>Diaporthe eres species complex</taxon>
    </lineage>
</organism>
<dbReference type="EMBL" id="JAKNSF020000111">
    <property type="protein sequence ID" value="KAK7714919.1"/>
    <property type="molecule type" value="Genomic_DNA"/>
</dbReference>
<dbReference type="Proteomes" id="UP001430848">
    <property type="component" value="Unassembled WGS sequence"/>
</dbReference>
<proteinExistence type="predicted"/>
<evidence type="ECO:0000256" key="1">
    <source>
        <dbReference type="SAM" id="SignalP"/>
    </source>
</evidence>
<comment type="caution">
    <text evidence="2">The sequence shown here is derived from an EMBL/GenBank/DDBJ whole genome shotgun (WGS) entry which is preliminary data.</text>
</comment>
<feature type="chain" id="PRO_5046655166" evidence="1">
    <location>
        <begin position="23"/>
        <end position="155"/>
    </location>
</feature>